<sequence length="102" mass="12486">MREEMSKKTQLFYLNIHQQIYQLQQQIVIQLVNLEDIKQKKKDTKKQIKQKLIIYKSMKKRKINLKRNKKVQTNSNQIKKKVKIQKIIINKLKQKQKNIKIN</sequence>
<dbReference type="Proteomes" id="UP000009168">
    <property type="component" value="Unassembled WGS sequence"/>
</dbReference>
<evidence type="ECO:0000313" key="2">
    <source>
        <dbReference type="Proteomes" id="UP000009168"/>
    </source>
</evidence>
<dbReference type="EMBL" id="GG662326">
    <property type="protein sequence ID" value="EWS71425.1"/>
    <property type="molecule type" value="Genomic_DNA"/>
</dbReference>
<name>W7WX82_TETTS</name>
<dbReference type="GeneID" id="24442200"/>
<proteinExistence type="predicted"/>
<keyword evidence="2" id="KW-1185">Reference proteome</keyword>
<organism evidence="1 2">
    <name type="scientific">Tetrahymena thermophila (strain SB210)</name>
    <dbReference type="NCBI Taxonomy" id="312017"/>
    <lineage>
        <taxon>Eukaryota</taxon>
        <taxon>Sar</taxon>
        <taxon>Alveolata</taxon>
        <taxon>Ciliophora</taxon>
        <taxon>Intramacronucleata</taxon>
        <taxon>Oligohymenophorea</taxon>
        <taxon>Hymenostomatida</taxon>
        <taxon>Tetrahymenina</taxon>
        <taxon>Tetrahymenidae</taxon>
        <taxon>Tetrahymena</taxon>
    </lineage>
</organism>
<dbReference type="InParanoid" id="W7WX82"/>
<protein>
    <submittedName>
        <fullName evidence="1">Uncharacterized protein</fullName>
    </submittedName>
</protein>
<evidence type="ECO:0000313" key="1">
    <source>
        <dbReference type="EMBL" id="EWS71425.1"/>
    </source>
</evidence>
<accession>W7WX82</accession>
<gene>
    <name evidence="1" type="ORF">TTHERM_001345763</name>
</gene>
<dbReference type="AlphaFoldDB" id="W7WX82"/>
<reference evidence="2" key="1">
    <citation type="journal article" date="2006" name="PLoS Biol.">
        <title>Macronuclear genome sequence of the ciliate Tetrahymena thermophila, a model eukaryote.</title>
        <authorList>
            <person name="Eisen J.A."/>
            <person name="Coyne R.S."/>
            <person name="Wu M."/>
            <person name="Wu D."/>
            <person name="Thiagarajan M."/>
            <person name="Wortman J.R."/>
            <person name="Badger J.H."/>
            <person name="Ren Q."/>
            <person name="Amedeo P."/>
            <person name="Jones K.M."/>
            <person name="Tallon L.J."/>
            <person name="Delcher A.L."/>
            <person name="Salzberg S.L."/>
            <person name="Silva J.C."/>
            <person name="Haas B.J."/>
            <person name="Majoros W.H."/>
            <person name="Farzad M."/>
            <person name="Carlton J.M."/>
            <person name="Smith R.K. Jr."/>
            <person name="Garg J."/>
            <person name="Pearlman R.E."/>
            <person name="Karrer K.M."/>
            <person name="Sun L."/>
            <person name="Manning G."/>
            <person name="Elde N.C."/>
            <person name="Turkewitz A.P."/>
            <person name="Asai D.J."/>
            <person name="Wilkes D.E."/>
            <person name="Wang Y."/>
            <person name="Cai H."/>
            <person name="Collins K."/>
            <person name="Stewart B.A."/>
            <person name="Lee S.R."/>
            <person name="Wilamowska K."/>
            <person name="Weinberg Z."/>
            <person name="Ruzzo W.L."/>
            <person name="Wloga D."/>
            <person name="Gaertig J."/>
            <person name="Frankel J."/>
            <person name="Tsao C.-C."/>
            <person name="Gorovsky M.A."/>
            <person name="Keeling P.J."/>
            <person name="Waller R.F."/>
            <person name="Patron N.J."/>
            <person name="Cherry J.M."/>
            <person name="Stover N.A."/>
            <person name="Krieger C.J."/>
            <person name="del Toro C."/>
            <person name="Ryder H.F."/>
            <person name="Williamson S.C."/>
            <person name="Barbeau R.A."/>
            <person name="Hamilton E.P."/>
            <person name="Orias E."/>
        </authorList>
    </citation>
    <scope>NUCLEOTIDE SEQUENCE [LARGE SCALE GENOMIC DNA]</scope>
    <source>
        <strain evidence="2">SB210</strain>
    </source>
</reference>
<dbReference type="KEGG" id="tet:TTHERM_001345763"/>
<dbReference type="RefSeq" id="XP_012656039.1">
    <property type="nucleotide sequence ID" value="XM_012800585.1"/>
</dbReference>